<accession>A0ABT6MZ29</accession>
<dbReference type="PANTHER" id="PTHR31793:SF27">
    <property type="entry name" value="NOVEL THIOESTERASE SUPERFAMILY DOMAIN AND SAPOSIN A-TYPE DOMAIN CONTAINING PROTEIN (0610012H03RIK)"/>
    <property type="match status" value="1"/>
</dbReference>
<dbReference type="RefSeq" id="WP_281043621.1">
    <property type="nucleotide sequence ID" value="NZ_JARYGZ010000001.1"/>
</dbReference>
<dbReference type="Pfam" id="PF13279">
    <property type="entry name" value="4HBT_2"/>
    <property type="match status" value="1"/>
</dbReference>
<dbReference type="EC" id="3.1.2.-" evidence="3"/>
<organism evidence="3 4">
    <name type="scientific">Sphingomonas oryzagri</name>
    <dbReference type="NCBI Taxonomy" id="3042314"/>
    <lineage>
        <taxon>Bacteria</taxon>
        <taxon>Pseudomonadati</taxon>
        <taxon>Pseudomonadota</taxon>
        <taxon>Alphaproteobacteria</taxon>
        <taxon>Sphingomonadales</taxon>
        <taxon>Sphingomonadaceae</taxon>
        <taxon>Sphingomonas</taxon>
    </lineage>
</organism>
<dbReference type="InterPro" id="IPR029069">
    <property type="entry name" value="HotDog_dom_sf"/>
</dbReference>
<dbReference type="GO" id="GO:0016787">
    <property type="term" value="F:hydrolase activity"/>
    <property type="evidence" value="ECO:0007669"/>
    <property type="project" value="UniProtKB-KW"/>
</dbReference>
<evidence type="ECO:0000313" key="4">
    <source>
        <dbReference type="Proteomes" id="UP001160625"/>
    </source>
</evidence>
<dbReference type="Proteomes" id="UP001160625">
    <property type="component" value="Unassembled WGS sequence"/>
</dbReference>
<gene>
    <name evidence="3" type="ORF">QGN17_06175</name>
</gene>
<dbReference type="CDD" id="cd00586">
    <property type="entry name" value="4HBT"/>
    <property type="match status" value="1"/>
</dbReference>
<keyword evidence="2 3" id="KW-0378">Hydrolase</keyword>
<dbReference type="Gene3D" id="3.10.129.10">
    <property type="entry name" value="Hotdog Thioesterase"/>
    <property type="match status" value="1"/>
</dbReference>
<dbReference type="PANTHER" id="PTHR31793">
    <property type="entry name" value="4-HYDROXYBENZOYL-COA THIOESTERASE FAMILY MEMBER"/>
    <property type="match status" value="1"/>
</dbReference>
<comment type="caution">
    <text evidence="3">The sequence shown here is derived from an EMBL/GenBank/DDBJ whole genome shotgun (WGS) entry which is preliminary data.</text>
</comment>
<protein>
    <submittedName>
        <fullName evidence="3">Thioesterase family protein</fullName>
        <ecNumber evidence="3">3.1.2.-</ecNumber>
    </submittedName>
</protein>
<evidence type="ECO:0000313" key="3">
    <source>
        <dbReference type="EMBL" id="MDH7638311.1"/>
    </source>
</evidence>
<reference evidence="3" key="1">
    <citation type="submission" date="2023-04" db="EMBL/GenBank/DDBJ databases">
        <title>Sphingomonas sp. MAHUQ-71 isolated from rice field.</title>
        <authorList>
            <person name="Huq M.A."/>
        </authorList>
    </citation>
    <scope>NUCLEOTIDE SEQUENCE</scope>
    <source>
        <strain evidence="3">MAHUQ-71</strain>
    </source>
</reference>
<evidence type="ECO:0000256" key="2">
    <source>
        <dbReference type="ARBA" id="ARBA00022801"/>
    </source>
</evidence>
<evidence type="ECO:0000256" key="1">
    <source>
        <dbReference type="ARBA" id="ARBA00005953"/>
    </source>
</evidence>
<dbReference type="InterPro" id="IPR050563">
    <property type="entry name" value="4-hydroxybenzoyl-CoA_TE"/>
</dbReference>
<comment type="similarity">
    <text evidence="1">Belongs to the 4-hydroxybenzoyl-CoA thioesterase family.</text>
</comment>
<dbReference type="EMBL" id="JARYGZ010000001">
    <property type="protein sequence ID" value="MDH7638311.1"/>
    <property type="molecule type" value="Genomic_DNA"/>
</dbReference>
<sequence length="143" mass="15940">MSRAPLRPRSAYRHWTPITTRWHDNDVYGHVNNTVYYGWFDTAVNAWLVETELLDVEAGDPIGLVVETGCRYAASLAFPQKVEVGLAVAKLGTSSVTYHLGIFAEGAADAAAEGHFTHVYVGRDSRRPVPLPADWRDMLERLI</sequence>
<name>A0ABT6MZ29_9SPHN</name>
<keyword evidence="4" id="KW-1185">Reference proteome</keyword>
<dbReference type="SUPFAM" id="SSF54637">
    <property type="entry name" value="Thioesterase/thiol ester dehydrase-isomerase"/>
    <property type="match status" value="1"/>
</dbReference>
<proteinExistence type="inferred from homology"/>